<sequence length="67" mass="7476">MEVVAFHTLFPLPLQLSESGGYWAACTERFIIGSIGFYSNHNPPGNDGTDFSVFKAKMRNSFTVLNF</sequence>
<protein>
    <submittedName>
        <fullName evidence="1">Uncharacterized protein</fullName>
    </submittedName>
</protein>
<name>A0A2S6CY04_9CYAN</name>
<comment type="caution">
    <text evidence="1">The sequence shown here is derived from an EMBL/GenBank/DDBJ whole genome shotgun (WGS) entry which is preliminary data.</text>
</comment>
<keyword evidence="2" id="KW-1185">Reference proteome</keyword>
<gene>
    <name evidence="1" type="ORF">CUN59_03115</name>
</gene>
<dbReference type="EMBL" id="PGEM01000024">
    <property type="protein sequence ID" value="PPJ64645.1"/>
    <property type="molecule type" value="Genomic_DNA"/>
</dbReference>
<organism evidence="1 2">
    <name type="scientific">Cuspidothrix issatschenkoi CHARLIE-1</name>
    <dbReference type="NCBI Taxonomy" id="2052836"/>
    <lineage>
        <taxon>Bacteria</taxon>
        <taxon>Bacillati</taxon>
        <taxon>Cyanobacteriota</taxon>
        <taxon>Cyanophyceae</taxon>
        <taxon>Nostocales</taxon>
        <taxon>Aphanizomenonaceae</taxon>
        <taxon>Cuspidothrix</taxon>
    </lineage>
</organism>
<reference evidence="1 2" key="1">
    <citation type="submission" date="2018-02" db="EMBL/GenBank/DDBJ databases">
        <title>Discovery of a pederin family compound in a non-symbiotic bloom-forming cyanobacterium.</title>
        <authorList>
            <person name="Kust A."/>
            <person name="Mares J."/>
            <person name="Jokela J."/>
            <person name="Urajova P."/>
            <person name="Hajek J."/>
            <person name="Saurav K."/>
            <person name="Voracova K."/>
            <person name="Fewer D.P."/>
            <person name="Haapaniemi E."/>
            <person name="Permi P."/>
            <person name="Rehakova K."/>
            <person name="Sivonen K."/>
            <person name="Hrouzek P."/>
        </authorList>
    </citation>
    <scope>NUCLEOTIDE SEQUENCE [LARGE SCALE GENOMIC DNA]</scope>
    <source>
        <strain evidence="1 2">CHARLIE-1</strain>
    </source>
</reference>
<accession>A0A2S6CY04</accession>
<evidence type="ECO:0000313" key="2">
    <source>
        <dbReference type="Proteomes" id="UP000239589"/>
    </source>
</evidence>
<dbReference type="Proteomes" id="UP000239589">
    <property type="component" value="Unassembled WGS sequence"/>
</dbReference>
<proteinExistence type="predicted"/>
<dbReference type="AlphaFoldDB" id="A0A2S6CY04"/>
<evidence type="ECO:0000313" key="1">
    <source>
        <dbReference type="EMBL" id="PPJ64645.1"/>
    </source>
</evidence>